<keyword evidence="3" id="KW-0808">Transferase</keyword>
<organism evidence="7 8">
    <name type="scientific">Zoogloea ramigera</name>
    <dbReference type="NCBI Taxonomy" id="350"/>
    <lineage>
        <taxon>Bacteria</taxon>
        <taxon>Pseudomonadati</taxon>
        <taxon>Pseudomonadota</taxon>
        <taxon>Betaproteobacteria</taxon>
        <taxon>Rhodocyclales</taxon>
        <taxon>Zoogloeaceae</taxon>
        <taxon>Zoogloea</taxon>
    </lineage>
</organism>
<dbReference type="GO" id="GO:0016747">
    <property type="term" value="F:acyltransferase activity, transferring groups other than amino-acyl groups"/>
    <property type="evidence" value="ECO:0007669"/>
    <property type="project" value="InterPro"/>
</dbReference>
<keyword evidence="8" id="KW-1185">Reference proteome</keyword>
<keyword evidence="1" id="KW-0678">Repressor</keyword>
<protein>
    <recommendedName>
        <fullName evidence="6">N-acetyltransferase domain-containing protein</fullName>
    </recommendedName>
</protein>
<evidence type="ECO:0000313" key="8">
    <source>
        <dbReference type="Proteomes" id="UP000318422"/>
    </source>
</evidence>
<accession>A0A4Y4CY10</accession>
<evidence type="ECO:0000256" key="1">
    <source>
        <dbReference type="ARBA" id="ARBA00022491"/>
    </source>
</evidence>
<evidence type="ECO:0000313" key="7">
    <source>
        <dbReference type="EMBL" id="GEC97828.1"/>
    </source>
</evidence>
<dbReference type="Gene3D" id="3.40.630.30">
    <property type="match status" value="1"/>
</dbReference>
<evidence type="ECO:0000256" key="2">
    <source>
        <dbReference type="ARBA" id="ARBA00022649"/>
    </source>
</evidence>
<dbReference type="OrthoDB" id="9799147at2"/>
<dbReference type="Pfam" id="PF13508">
    <property type="entry name" value="Acetyltransf_7"/>
    <property type="match status" value="1"/>
</dbReference>
<dbReference type="PANTHER" id="PTHR36449:SF1">
    <property type="entry name" value="ACETYLTRANSFERASE"/>
    <property type="match status" value="1"/>
</dbReference>
<feature type="domain" description="N-acetyltransferase" evidence="6">
    <location>
        <begin position="94"/>
        <end position="155"/>
    </location>
</feature>
<evidence type="ECO:0000256" key="5">
    <source>
        <dbReference type="ARBA" id="ARBA00049880"/>
    </source>
</evidence>
<proteinExistence type="predicted"/>
<dbReference type="PANTHER" id="PTHR36449">
    <property type="entry name" value="ACETYLTRANSFERASE-RELATED"/>
    <property type="match status" value="1"/>
</dbReference>
<dbReference type="EMBL" id="BJNV01000159">
    <property type="protein sequence ID" value="GEC97828.1"/>
    <property type="molecule type" value="Genomic_DNA"/>
</dbReference>
<dbReference type="AlphaFoldDB" id="A0A4Y4CY10"/>
<gene>
    <name evidence="7" type="ORF">ZRA01_39010</name>
</gene>
<comment type="catalytic activity">
    <reaction evidence="5">
        <text>glycyl-tRNA(Gly) + acetyl-CoA = N-acetylglycyl-tRNA(Gly) + CoA + H(+)</text>
        <dbReference type="Rhea" id="RHEA:81867"/>
        <dbReference type="Rhea" id="RHEA-COMP:9683"/>
        <dbReference type="Rhea" id="RHEA-COMP:19766"/>
        <dbReference type="ChEBI" id="CHEBI:15378"/>
        <dbReference type="ChEBI" id="CHEBI:57287"/>
        <dbReference type="ChEBI" id="CHEBI:57288"/>
        <dbReference type="ChEBI" id="CHEBI:78522"/>
        <dbReference type="ChEBI" id="CHEBI:232036"/>
    </reaction>
</comment>
<keyword evidence="2" id="KW-1277">Toxin-antitoxin system</keyword>
<dbReference type="InterPro" id="IPR000182">
    <property type="entry name" value="GNAT_dom"/>
</dbReference>
<dbReference type="Proteomes" id="UP000318422">
    <property type="component" value="Unassembled WGS sequence"/>
</dbReference>
<evidence type="ECO:0000256" key="3">
    <source>
        <dbReference type="ARBA" id="ARBA00022679"/>
    </source>
</evidence>
<dbReference type="RefSeq" id="WP_141355161.1">
    <property type="nucleotide sequence ID" value="NZ_BJNV01000159.1"/>
</dbReference>
<keyword evidence="4" id="KW-0012">Acyltransferase</keyword>
<sequence>MLTDEGYGYLPITEVDPATLGTFSCGKPRLDDFLSAQALALHKARLGFTNVVFHQQFEGPVGYFTLANDAIKLNDSEKFELGFGEQVELAAFPAVKIGRLAVHQDLHRKGVGVVLMTLLLGDILNTAGLSAARLIVVDADNDDAVLRFYEKLGFETSLWAEEMARNHTKKRAKPQTIKMHRDVFKGL</sequence>
<reference evidence="7 8" key="1">
    <citation type="submission" date="2019-06" db="EMBL/GenBank/DDBJ databases">
        <title>Whole genome shotgun sequence of Zoogloea ramigera NBRC 15342.</title>
        <authorList>
            <person name="Hosoyama A."/>
            <person name="Uohara A."/>
            <person name="Ohji S."/>
            <person name="Ichikawa N."/>
        </authorList>
    </citation>
    <scope>NUCLEOTIDE SEQUENCE [LARGE SCALE GENOMIC DNA]</scope>
    <source>
        <strain evidence="7 8">NBRC 15342</strain>
    </source>
</reference>
<dbReference type="SUPFAM" id="SSF55729">
    <property type="entry name" value="Acyl-CoA N-acyltransferases (Nat)"/>
    <property type="match status" value="1"/>
</dbReference>
<evidence type="ECO:0000259" key="6">
    <source>
        <dbReference type="Pfam" id="PF13508"/>
    </source>
</evidence>
<name>A0A4Y4CY10_ZOORA</name>
<comment type="caution">
    <text evidence="7">The sequence shown here is derived from an EMBL/GenBank/DDBJ whole genome shotgun (WGS) entry which is preliminary data.</text>
</comment>
<dbReference type="InterPro" id="IPR016181">
    <property type="entry name" value="Acyl_CoA_acyltransferase"/>
</dbReference>
<evidence type="ECO:0000256" key="4">
    <source>
        <dbReference type="ARBA" id="ARBA00023315"/>
    </source>
</evidence>